<dbReference type="HOGENOM" id="CLU_1882892_0_0_0"/>
<keyword evidence="3" id="KW-1185">Reference proteome</keyword>
<dbReference type="KEGG" id="hau:Haur_1410"/>
<dbReference type="AlphaFoldDB" id="A9B391"/>
<dbReference type="BioCyc" id="HAUR316274:GHYA-1432-MONOMER"/>
<organism evidence="2 3">
    <name type="scientific">Herpetosiphon aurantiacus (strain ATCC 23779 / DSM 785 / 114-95)</name>
    <dbReference type="NCBI Taxonomy" id="316274"/>
    <lineage>
        <taxon>Bacteria</taxon>
        <taxon>Bacillati</taxon>
        <taxon>Chloroflexota</taxon>
        <taxon>Chloroflexia</taxon>
        <taxon>Herpetosiphonales</taxon>
        <taxon>Herpetosiphonaceae</taxon>
        <taxon>Herpetosiphon</taxon>
    </lineage>
</organism>
<proteinExistence type="predicted"/>
<gene>
    <name evidence="2" type="ordered locus">Haur_1410</name>
</gene>
<evidence type="ECO:0000256" key="1">
    <source>
        <dbReference type="SAM" id="MobiDB-lite"/>
    </source>
</evidence>
<accession>A9B391</accession>
<evidence type="ECO:0000313" key="2">
    <source>
        <dbReference type="EMBL" id="ABX04054.1"/>
    </source>
</evidence>
<dbReference type="Proteomes" id="UP000000787">
    <property type="component" value="Chromosome"/>
</dbReference>
<dbReference type="InParanoid" id="A9B391"/>
<name>A9B391_HERA2</name>
<feature type="region of interest" description="Disordered" evidence="1">
    <location>
        <begin position="69"/>
        <end position="88"/>
    </location>
</feature>
<dbReference type="STRING" id="316274.Haur_1410"/>
<reference evidence="2 3" key="1">
    <citation type="journal article" date="2011" name="Stand. Genomic Sci.">
        <title>Complete genome sequence of the filamentous gliding predatory bacterium Herpetosiphon aurantiacus type strain (114-95(T)).</title>
        <authorList>
            <person name="Kiss H."/>
            <person name="Nett M."/>
            <person name="Domin N."/>
            <person name="Martin K."/>
            <person name="Maresca J.A."/>
            <person name="Copeland A."/>
            <person name="Lapidus A."/>
            <person name="Lucas S."/>
            <person name="Berry K.W."/>
            <person name="Glavina Del Rio T."/>
            <person name="Dalin E."/>
            <person name="Tice H."/>
            <person name="Pitluck S."/>
            <person name="Richardson P."/>
            <person name="Bruce D."/>
            <person name="Goodwin L."/>
            <person name="Han C."/>
            <person name="Detter J.C."/>
            <person name="Schmutz J."/>
            <person name="Brettin T."/>
            <person name="Land M."/>
            <person name="Hauser L."/>
            <person name="Kyrpides N.C."/>
            <person name="Ivanova N."/>
            <person name="Goker M."/>
            <person name="Woyke T."/>
            <person name="Klenk H.P."/>
            <person name="Bryant D.A."/>
        </authorList>
    </citation>
    <scope>NUCLEOTIDE SEQUENCE [LARGE SCALE GENOMIC DNA]</scope>
    <source>
        <strain evidence="3">ATCC 23779 / DSM 785 / 114-95</strain>
    </source>
</reference>
<dbReference type="EMBL" id="CP000875">
    <property type="protein sequence ID" value="ABX04054.1"/>
    <property type="molecule type" value="Genomic_DNA"/>
</dbReference>
<evidence type="ECO:0000313" key="3">
    <source>
        <dbReference type="Proteomes" id="UP000000787"/>
    </source>
</evidence>
<sequence length="135" mass="15129">MWIGMQTAQISSINLSIQQRWLIWLWVLFCGLNPLSCLWHCGASTQANEMNLNRDAGMFICLMAESQPPASSLHTHAPSSNPDPAQQGVAQLNGLENLELDLNWLWQQSNYQPLIWQSQPTAPPLAPPPELLRLS</sequence>
<protein>
    <submittedName>
        <fullName evidence="2">Uncharacterized protein</fullName>
    </submittedName>
</protein>